<dbReference type="InterPro" id="IPR013815">
    <property type="entry name" value="ATP_grasp_subdomain_1"/>
</dbReference>
<keyword evidence="1 4" id="KW-0547">Nucleotide-binding</keyword>
<evidence type="ECO:0000259" key="5">
    <source>
        <dbReference type="PROSITE" id="PS50975"/>
    </source>
</evidence>
<dbReference type="GO" id="GO:0046872">
    <property type="term" value="F:metal ion binding"/>
    <property type="evidence" value="ECO:0007669"/>
    <property type="project" value="InterPro"/>
</dbReference>
<reference evidence="6" key="1">
    <citation type="journal article" name="DNA Res.">
        <title>The physiological potential of anammox bacteria as revealed by their core genome structure.</title>
        <authorList>
            <person name="Okubo T."/>
            <person name="Toyoda A."/>
            <person name="Fukuhara K."/>
            <person name="Uchiyama I."/>
            <person name="Harigaya Y."/>
            <person name="Kuroiwa M."/>
            <person name="Suzuki T."/>
            <person name="Murakami Y."/>
            <person name="Suwa Y."/>
            <person name="Takami H."/>
        </authorList>
    </citation>
    <scope>NUCLEOTIDE SEQUENCE</scope>
    <source>
        <strain evidence="6">317325-2</strain>
    </source>
</reference>
<dbReference type="Gene3D" id="3.30.470.20">
    <property type="entry name" value="ATP-grasp fold, B domain"/>
    <property type="match status" value="1"/>
</dbReference>
<dbReference type="Pfam" id="PF02222">
    <property type="entry name" value="ATP-grasp"/>
    <property type="match status" value="1"/>
</dbReference>
<name>A0A809S2S0_9BACT</name>
<dbReference type="Proteomes" id="UP000662873">
    <property type="component" value="Chromosome"/>
</dbReference>
<evidence type="ECO:0000313" key="7">
    <source>
        <dbReference type="Proteomes" id="UP000662873"/>
    </source>
</evidence>
<sequence>MGLRCLSIDPSLQSPSSRIAESLQAELGDPEALVEVLSRCHRVTLENEFVPATSIQRALDASGADPGILTPPLDSLATVQDKLLQRQALARAGVPSPRALALEGDGSQAVRQLGFPMVLKARFGGYDGKGTRFVRDLEQLESLRAEWGNGGWLAEQFVEFRRELAAMVFIGGQSRGTFPTMETIQVNHVCDLVFPCDADGSEIALAAVEAVGGKGLFGVELFELEDGSILVNELAPRPHNTGHYTLDWGGVSQFEQHVRLVMGWPAVEPLGWATCMANLLGIQPSGDYRKGIEAALKDPEVRVHWYEKEPARHGRKMGHLNVPGRSWGYSPQETPSLVRRAREARDRFYEAWAEHAGQQVE</sequence>
<dbReference type="InterPro" id="IPR040686">
    <property type="entry name" value="PurK_C"/>
</dbReference>
<dbReference type="EMBL" id="AP021858">
    <property type="protein sequence ID" value="BBO22776.1"/>
    <property type="molecule type" value="Genomic_DNA"/>
</dbReference>
<dbReference type="GO" id="GO:0003824">
    <property type="term" value="F:catalytic activity"/>
    <property type="evidence" value="ECO:0007669"/>
    <property type="project" value="UniProtKB-ARBA"/>
</dbReference>
<dbReference type="KEGG" id="npy:NPRO_03710"/>
<dbReference type="GO" id="GO:0005829">
    <property type="term" value="C:cytosol"/>
    <property type="evidence" value="ECO:0007669"/>
    <property type="project" value="TreeGrafter"/>
</dbReference>
<accession>A0A809S2S0</accession>
<dbReference type="Pfam" id="PF17769">
    <property type="entry name" value="PurK_C"/>
    <property type="match status" value="1"/>
</dbReference>
<dbReference type="InterPro" id="IPR003135">
    <property type="entry name" value="ATP-grasp_carboxylate-amine"/>
</dbReference>
<proteinExistence type="predicted"/>
<protein>
    <submittedName>
        <fullName evidence="6">Phosphoribosylaminoimidazole carboxylase</fullName>
    </submittedName>
</protein>
<keyword evidence="2" id="KW-0658">Purine biosynthesis</keyword>
<dbReference type="SUPFAM" id="SSF56059">
    <property type="entry name" value="Glutathione synthetase ATP-binding domain-like"/>
    <property type="match status" value="1"/>
</dbReference>
<dbReference type="Gene3D" id="3.30.1490.20">
    <property type="entry name" value="ATP-grasp fold, A domain"/>
    <property type="match status" value="1"/>
</dbReference>
<dbReference type="GO" id="GO:0006164">
    <property type="term" value="P:purine nucleotide biosynthetic process"/>
    <property type="evidence" value="ECO:0007669"/>
    <property type="project" value="UniProtKB-KW"/>
</dbReference>
<dbReference type="PANTHER" id="PTHR11609">
    <property type="entry name" value="PURINE BIOSYNTHESIS PROTEIN 6/7, PUR6/7"/>
    <property type="match status" value="1"/>
</dbReference>
<dbReference type="PANTHER" id="PTHR11609:SF5">
    <property type="entry name" value="PHOSPHORIBOSYLAMINOIMIDAZOLE CARBOXYLASE"/>
    <property type="match status" value="1"/>
</dbReference>
<keyword evidence="3 4" id="KW-0067">ATP-binding</keyword>
<evidence type="ECO:0000256" key="4">
    <source>
        <dbReference type="PROSITE-ProRule" id="PRU00409"/>
    </source>
</evidence>
<feature type="domain" description="ATP-grasp" evidence="5">
    <location>
        <begin position="86"/>
        <end position="262"/>
    </location>
</feature>
<dbReference type="GO" id="GO:0005524">
    <property type="term" value="F:ATP binding"/>
    <property type="evidence" value="ECO:0007669"/>
    <property type="project" value="UniProtKB-UniRule"/>
</dbReference>
<dbReference type="Gene3D" id="3.40.50.20">
    <property type="match status" value="1"/>
</dbReference>
<dbReference type="PROSITE" id="PS50975">
    <property type="entry name" value="ATP_GRASP"/>
    <property type="match status" value="1"/>
</dbReference>
<dbReference type="InterPro" id="IPR011761">
    <property type="entry name" value="ATP-grasp"/>
</dbReference>
<evidence type="ECO:0000313" key="6">
    <source>
        <dbReference type="EMBL" id="BBO22776.1"/>
    </source>
</evidence>
<organism evidence="6 7">
    <name type="scientific">Candidatus Nitrosymbiomonas proteolyticus</name>
    <dbReference type="NCBI Taxonomy" id="2608984"/>
    <lineage>
        <taxon>Bacteria</taxon>
        <taxon>Bacillati</taxon>
        <taxon>Armatimonadota</taxon>
        <taxon>Armatimonadota incertae sedis</taxon>
        <taxon>Candidatus Nitrosymbiomonas</taxon>
    </lineage>
</organism>
<evidence type="ECO:0000256" key="1">
    <source>
        <dbReference type="ARBA" id="ARBA00022741"/>
    </source>
</evidence>
<dbReference type="InterPro" id="IPR011054">
    <property type="entry name" value="Rudment_hybrid_motif"/>
</dbReference>
<gene>
    <name evidence="6" type="ORF">NPRO_03710</name>
</gene>
<dbReference type="SUPFAM" id="SSF51246">
    <property type="entry name" value="Rudiment single hybrid motif"/>
    <property type="match status" value="1"/>
</dbReference>
<evidence type="ECO:0000256" key="2">
    <source>
        <dbReference type="ARBA" id="ARBA00022755"/>
    </source>
</evidence>
<evidence type="ECO:0000256" key="3">
    <source>
        <dbReference type="ARBA" id="ARBA00022840"/>
    </source>
</evidence>
<dbReference type="AlphaFoldDB" id="A0A809S2S0"/>